<name>A0AAV9EGN6_ACOCL</name>
<dbReference type="InterPro" id="IPR007527">
    <property type="entry name" value="Znf_SWIM"/>
</dbReference>
<organism evidence="6 7">
    <name type="scientific">Acorus calamus</name>
    <name type="common">Sweet flag</name>
    <dbReference type="NCBI Taxonomy" id="4465"/>
    <lineage>
        <taxon>Eukaryota</taxon>
        <taxon>Viridiplantae</taxon>
        <taxon>Streptophyta</taxon>
        <taxon>Embryophyta</taxon>
        <taxon>Tracheophyta</taxon>
        <taxon>Spermatophyta</taxon>
        <taxon>Magnoliopsida</taxon>
        <taxon>Liliopsida</taxon>
        <taxon>Acoraceae</taxon>
        <taxon>Acorus</taxon>
    </lineage>
</organism>
<reference evidence="6" key="2">
    <citation type="submission" date="2023-06" db="EMBL/GenBank/DDBJ databases">
        <authorList>
            <person name="Ma L."/>
            <person name="Liu K.-W."/>
            <person name="Li Z."/>
            <person name="Hsiao Y.-Y."/>
            <person name="Qi Y."/>
            <person name="Fu T."/>
            <person name="Tang G."/>
            <person name="Zhang D."/>
            <person name="Sun W.-H."/>
            <person name="Liu D.-K."/>
            <person name="Li Y."/>
            <person name="Chen G.-Z."/>
            <person name="Liu X.-D."/>
            <person name="Liao X.-Y."/>
            <person name="Jiang Y.-T."/>
            <person name="Yu X."/>
            <person name="Hao Y."/>
            <person name="Huang J."/>
            <person name="Zhao X.-W."/>
            <person name="Ke S."/>
            <person name="Chen Y.-Y."/>
            <person name="Wu W.-L."/>
            <person name="Hsu J.-L."/>
            <person name="Lin Y.-F."/>
            <person name="Huang M.-D."/>
            <person name="Li C.-Y."/>
            <person name="Huang L."/>
            <person name="Wang Z.-W."/>
            <person name="Zhao X."/>
            <person name="Zhong W.-Y."/>
            <person name="Peng D.-H."/>
            <person name="Ahmad S."/>
            <person name="Lan S."/>
            <person name="Zhang J.-S."/>
            <person name="Tsai W.-C."/>
            <person name="Van De Peer Y."/>
            <person name="Liu Z.-J."/>
        </authorList>
    </citation>
    <scope>NUCLEOTIDE SEQUENCE</scope>
    <source>
        <strain evidence="6">CP</strain>
        <tissue evidence="6">Leaves</tissue>
    </source>
</reference>
<reference evidence="6" key="1">
    <citation type="journal article" date="2023" name="Nat. Commun.">
        <title>Diploid and tetraploid genomes of Acorus and the evolution of monocots.</title>
        <authorList>
            <person name="Ma L."/>
            <person name="Liu K.W."/>
            <person name="Li Z."/>
            <person name="Hsiao Y.Y."/>
            <person name="Qi Y."/>
            <person name="Fu T."/>
            <person name="Tang G.D."/>
            <person name="Zhang D."/>
            <person name="Sun W.H."/>
            <person name="Liu D.K."/>
            <person name="Li Y."/>
            <person name="Chen G.Z."/>
            <person name="Liu X.D."/>
            <person name="Liao X.Y."/>
            <person name="Jiang Y.T."/>
            <person name="Yu X."/>
            <person name="Hao Y."/>
            <person name="Huang J."/>
            <person name="Zhao X.W."/>
            <person name="Ke S."/>
            <person name="Chen Y.Y."/>
            <person name="Wu W.L."/>
            <person name="Hsu J.L."/>
            <person name="Lin Y.F."/>
            <person name="Huang M.D."/>
            <person name="Li C.Y."/>
            <person name="Huang L."/>
            <person name="Wang Z.W."/>
            <person name="Zhao X."/>
            <person name="Zhong W.Y."/>
            <person name="Peng D.H."/>
            <person name="Ahmad S."/>
            <person name="Lan S."/>
            <person name="Zhang J.S."/>
            <person name="Tsai W.C."/>
            <person name="Van de Peer Y."/>
            <person name="Liu Z.J."/>
        </authorList>
    </citation>
    <scope>NUCLEOTIDE SEQUENCE</scope>
    <source>
        <strain evidence="6">CP</strain>
    </source>
</reference>
<dbReference type="Pfam" id="PF04434">
    <property type="entry name" value="SWIM"/>
    <property type="match status" value="1"/>
</dbReference>
<evidence type="ECO:0000313" key="6">
    <source>
        <dbReference type="EMBL" id="KAK1312845.1"/>
    </source>
</evidence>
<feature type="domain" description="SWIM-type" evidence="5">
    <location>
        <begin position="65"/>
        <end position="99"/>
    </location>
</feature>
<keyword evidence="7" id="KW-1185">Reference proteome</keyword>
<evidence type="ECO:0000259" key="5">
    <source>
        <dbReference type="PROSITE" id="PS50966"/>
    </source>
</evidence>
<accession>A0AAV9EGN6</accession>
<keyword evidence="2 4" id="KW-0863">Zinc-finger</keyword>
<dbReference type="SMART" id="SM00575">
    <property type="entry name" value="ZnF_PMZ"/>
    <property type="match status" value="1"/>
</dbReference>
<evidence type="ECO:0000256" key="1">
    <source>
        <dbReference type="ARBA" id="ARBA00022723"/>
    </source>
</evidence>
<dbReference type="PANTHER" id="PTHR31973">
    <property type="entry name" value="POLYPROTEIN, PUTATIVE-RELATED"/>
    <property type="match status" value="1"/>
</dbReference>
<protein>
    <recommendedName>
        <fullName evidence="5">SWIM-type domain-containing protein</fullName>
    </recommendedName>
</protein>
<keyword evidence="3" id="KW-0862">Zinc</keyword>
<gene>
    <name evidence="6" type="ORF">QJS10_CPA07g00549</name>
</gene>
<dbReference type="PROSITE" id="PS50966">
    <property type="entry name" value="ZF_SWIM"/>
    <property type="match status" value="1"/>
</dbReference>
<dbReference type="AlphaFoldDB" id="A0AAV9EGN6"/>
<dbReference type="PANTHER" id="PTHR31973:SF187">
    <property type="entry name" value="MUTATOR TRANSPOSASE MUDRA PROTEIN"/>
    <property type="match status" value="1"/>
</dbReference>
<dbReference type="InterPro" id="IPR006564">
    <property type="entry name" value="Znf_PMZ"/>
</dbReference>
<comment type="caution">
    <text evidence="6">The sequence shown here is derived from an EMBL/GenBank/DDBJ whole genome shotgun (WGS) entry which is preliminary data.</text>
</comment>
<dbReference type="GO" id="GO:0008270">
    <property type="term" value="F:zinc ion binding"/>
    <property type="evidence" value="ECO:0007669"/>
    <property type="project" value="UniProtKB-KW"/>
</dbReference>
<evidence type="ECO:0000256" key="4">
    <source>
        <dbReference type="PROSITE-ProRule" id="PRU00325"/>
    </source>
</evidence>
<sequence>MPIVDMVETIRHKIMERMSHRRCLGRKWKLVPKAFKYVQNVVKDIGEYIVRRSSDVMAEVAGPEFTTVVRLDDKTCTYRAWQVTGLPCVHAAALITRIRGLDICDFVDEVYTVQRFRETYVVPIAPMVSKEFWDKVHLSFTVQPPRLHRQRGRPRKNRIRDLKEKKRTYMCTRCYELGHNKSCKNPIA</sequence>
<evidence type="ECO:0000256" key="2">
    <source>
        <dbReference type="ARBA" id="ARBA00022771"/>
    </source>
</evidence>
<evidence type="ECO:0000256" key="3">
    <source>
        <dbReference type="ARBA" id="ARBA00022833"/>
    </source>
</evidence>
<dbReference type="EMBL" id="JAUJYO010000007">
    <property type="protein sequence ID" value="KAK1312845.1"/>
    <property type="molecule type" value="Genomic_DNA"/>
</dbReference>
<keyword evidence="1" id="KW-0479">Metal-binding</keyword>
<proteinExistence type="predicted"/>
<dbReference type="Proteomes" id="UP001180020">
    <property type="component" value="Unassembled WGS sequence"/>
</dbReference>
<evidence type="ECO:0000313" key="7">
    <source>
        <dbReference type="Proteomes" id="UP001180020"/>
    </source>
</evidence>